<evidence type="ECO:0000256" key="2">
    <source>
        <dbReference type="ARBA" id="ARBA00022448"/>
    </source>
</evidence>
<feature type="transmembrane region" description="Helical" evidence="9">
    <location>
        <begin position="89"/>
        <end position="115"/>
    </location>
</feature>
<dbReference type="EMBL" id="PVLF01000003">
    <property type="protein sequence ID" value="PRH83250.1"/>
    <property type="molecule type" value="Genomic_DNA"/>
</dbReference>
<reference evidence="11 12" key="1">
    <citation type="submission" date="2018-03" db="EMBL/GenBank/DDBJ databases">
        <title>Arenimonas caeni sp. nov., isolated from activated sludge.</title>
        <authorList>
            <person name="Liu H."/>
        </authorList>
    </citation>
    <scope>NUCLEOTIDE SEQUENCE [LARGE SCALE GENOMIC DNA]</scope>
    <source>
        <strain evidence="12">z29</strain>
    </source>
</reference>
<dbReference type="Pfam" id="PF04290">
    <property type="entry name" value="DctQ"/>
    <property type="match status" value="1"/>
</dbReference>
<dbReference type="GO" id="GO:0015740">
    <property type="term" value="P:C4-dicarboxylate transport"/>
    <property type="evidence" value="ECO:0007669"/>
    <property type="project" value="TreeGrafter"/>
</dbReference>
<name>A0A2P6MB82_9GAMM</name>
<keyword evidence="4 9" id="KW-0997">Cell inner membrane</keyword>
<keyword evidence="12" id="KW-1185">Reference proteome</keyword>
<dbReference type="InterPro" id="IPR007387">
    <property type="entry name" value="TRAP_DctQ"/>
</dbReference>
<protein>
    <recommendedName>
        <fullName evidence="9">TRAP transporter small permease protein</fullName>
    </recommendedName>
</protein>
<organism evidence="11 12">
    <name type="scientific">Arenimonas caeni</name>
    <dbReference type="NCBI Taxonomy" id="2058085"/>
    <lineage>
        <taxon>Bacteria</taxon>
        <taxon>Pseudomonadati</taxon>
        <taxon>Pseudomonadota</taxon>
        <taxon>Gammaproteobacteria</taxon>
        <taxon>Lysobacterales</taxon>
        <taxon>Lysobacteraceae</taxon>
        <taxon>Arenimonas</taxon>
    </lineage>
</organism>
<evidence type="ECO:0000256" key="3">
    <source>
        <dbReference type="ARBA" id="ARBA00022475"/>
    </source>
</evidence>
<comment type="caution">
    <text evidence="9">Lacks conserved residue(s) required for the propagation of feature annotation.</text>
</comment>
<feature type="domain" description="Tripartite ATP-independent periplasmic transporters DctQ component" evidence="10">
    <location>
        <begin position="27"/>
        <end position="151"/>
    </location>
</feature>
<keyword evidence="2 9" id="KW-0813">Transport</keyword>
<comment type="similarity">
    <text evidence="8 9">Belongs to the TRAP transporter small permease family.</text>
</comment>
<dbReference type="PANTHER" id="PTHR35011">
    <property type="entry name" value="2,3-DIKETO-L-GULONATE TRAP TRANSPORTER SMALL PERMEASE PROTEIN YIAM"/>
    <property type="match status" value="1"/>
</dbReference>
<proteinExistence type="inferred from homology"/>
<evidence type="ECO:0000259" key="10">
    <source>
        <dbReference type="Pfam" id="PF04290"/>
    </source>
</evidence>
<dbReference type="Proteomes" id="UP000241736">
    <property type="component" value="Unassembled WGS sequence"/>
</dbReference>
<evidence type="ECO:0000256" key="4">
    <source>
        <dbReference type="ARBA" id="ARBA00022519"/>
    </source>
</evidence>
<keyword evidence="5 9" id="KW-0812">Transmembrane</keyword>
<evidence type="ECO:0000256" key="7">
    <source>
        <dbReference type="ARBA" id="ARBA00023136"/>
    </source>
</evidence>
<evidence type="ECO:0000256" key="6">
    <source>
        <dbReference type="ARBA" id="ARBA00022989"/>
    </source>
</evidence>
<evidence type="ECO:0000256" key="9">
    <source>
        <dbReference type="RuleBase" id="RU369079"/>
    </source>
</evidence>
<comment type="subunit">
    <text evidence="9">The complex comprises the extracytoplasmic solute receptor protein and the two transmembrane proteins.</text>
</comment>
<dbReference type="AlphaFoldDB" id="A0A2P6MB82"/>
<comment type="function">
    <text evidence="9">Part of the tripartite ATP-independent periplasmic (TRAP) transport system.</text>
</comment>
<evidence type="ECO:0000256" key="8">
    <source>
        <dbReference type="ARBA" id="ARBA00038436"/>
    </source>
</evidence>
<keyword evidence="7 9" id="KW-0472">Membrane</keyword>
<comment type="subcellular location">
    <subcellularLocation>
        <location evidence="1 9">Cell inner membrane</location>
        <topology evidence="1 9">Multi-pass membrane protein</topology>
    </subcellularLocation>
</comment>
<keyword evidence="3" id="KW-1003">Cell membrane</keyword>
<evidence type="ECO:0000313" key="12">
    <source>
        <dbReference type="Proteomes" id="UP000241736"/>
    </source>
</evidence>
<sequence>MAAARRWLQRLHRAEDGLLAALLGGLLLLSLAQIGLRMFFDTGLAWAEPLSRAGVLWLALLGALGATRGQRHIAIDALPRVLPPPARRVAWFIAQLAAAACCGYLAWLGVGLVALEREAPVPFVAGVPSWVPMLALPAGFGLMALRFVLSALADPSEPGEGGA</sequence>
<accession>A0A2P6MB82</accession>
<dbReference type="RefSeq" id="WP_106989629.1">
    <property type="nucleotide sequence ID" value="NZ_JAVEVW010000057.1"/>
</dbReference>
<dbReference type="InterPro" id="IPR055348">
    <property type="entry name" value="DctQ"/>
</dbReference>
<comment type="caution">
    <text evidence="11">The sequence shown here is derived from an EMBL/GenBank/DDBJ whole genome shotgun (WGS) entry which is preliminary data.</text>
</comment>
<dbReference type="OrthoDB" id="5567560at2"/>
<gene>
    <name evidence="11" type="ORF">C6N40_03590</name>
</gene>
<dbReference type="PANTHER" id="PTHR35011:SF2">
    <property type="entry name" value="2,3-DIKETO-L-GULONATE TRAP TRANSPORTER SMALL PERMEASE PROTEIN YIAM"/>
    <property type="match status" value="1"/>
</dbReference>
<dbReference type="GO" id="GO:0005886">
    <property type="term" value="C:plasma membrane"/>
    <property type="evidence" value="ECO:0007669"/>
    <property type="project" value="UniProtKB-SubCell"/>
</dbReference>
<evidence type="ECO:0000313" key="11">
    <source>
        <dbReference type="EMBL" id="PRH83250.1"/>
    </source>
</evidence>
<dbReference type="GO" id="GO:0022857">
    <property type="term" value="F:transmembrane transporter activity"/>
    <property type="evidence" value="ECO:0007669"/>
    <property type="project" value="UniProtKB-UniRule"/>
</dbReference>
<feature type="transmembrane region" description="Helical" evidence="9">
    <location>
        <begin position="127"/>
        <end position="149"/>
    </location>
</feature>
<keyword evidence="6 9" id="KW-1133">Transmembrane helix</keyword>
<evidence type="ECO:0000256" key="1">
    <source>
        <dbReference type="ARBA" id="ARBA00004429"/>
    </source>
</evidence>
<evidence type="ECO:0000256" key="5">
    <source>
        <dbReference type="ARBA" id="ARBA00022692"/>
    </source>
</evidence>